<dbReference type="CDD" id="cd04163">
    <property type="entry name" value="Era"/>
    <property type="match status" value="1"/>
</dbReference>
<feature type="region of interest" description="Disordered" evidence="9">
    <location>
        <begin position="1"/>
        <end position="58"/>
    </location>
</feature>
<evidence type="ECO:0000256" key="7">
    <source>
        <dbReference type="PROSITE-ProRule" id="PRU01050"/>
    </source>
</evidence>
<keyword evidence="3 6" id="KW-0547">Nucleotide-binding</keyword>
<keyword evidence="6" id="KW-0472">Membrane</keyword>
<evidence type="ECO:0000256" key="5">
    <source>
        <dbReference type="ARBA" id="ARBA00023134"/>
    </source>
</evidence>
<feature type="binding site" evidence="6">
    <location>
        <begin position="126"/>
        <end position="130"/>
    </location>
    <ligand>
        <name>GTP</name>
        <dbReference type="ChEBI" id="CHEBI:37565"/>
    </ligand>
</feature>
<feature type="compositionally biased region" description="Acidic residues" evidence="9">
    <location>
        <begin position="1"/>
        <end position="16"/>
    </location>
</feature>
<feature type="binding site" evidence="6">
    <location>
        <begin position="189"/>
        <end position="192"/>
    </location>
    <ligand>
        <name>GTP</name>
        <dbReference type="ChEBI" id="CHEBI:37565"/>
    </ligand>
</feature>
<dbReference type="GO" id="GO:0070181">
    <property type="term" value="F:small ribosomal subunit rRNA binding"/>
    <property type="evidence" value="ECO:0007669"/>
    <property type="project" value="UniProtKB-UniRule"/>
</dbReference>
<reference evidence="12 13" key="1">
    <citation type="submission" date="2016-11" db="EMBL/GenBank/DDBJ databases">
        <title>Study of marine rhodopsin-containing bacteria.</title>
        <authorList>
            <person name="Yoshizawa S."/>
            <person name="Kumagai Y."/>
            <person name="Kogure K."/>
        </authorList>
    </citation>
    <scope>NUCLEOTIDE SEQUENCE [LARGE SCALE GENOMIC DNA]</scope>
    <source>
        <strain evidence="12 13">SAORIC-28</strain>
    </source>
</reference>
<organism evidence="12 13">
    <name type="scientific">Rubrivirga marina</name>
    <dbReference type="NCBI Taxonomy" id="1196024"/>
    <lineage>
        <taxon>Bacteria</taxon>
        <taxon>Pseudomonadati</taxon>
        <taxon>Rhodothermota</taxon>
        <taxon>Rhodothermia</taxon>
        <taxon>Rhodothermales</taxon>
        <taxon>Rubricoccaceae</taxon>
        <taxon>Rubrivirga</taxon>
    </lineage>
</organism>
<dbReference type="AlphaFoldDB" id="A0A271J5B9"/>
<dbReference type="CDD" id="cd22534">
    <property type="entry name" value="KH-II_Era"/>
    <property type="match status" value="1"/>
</dbReference>
<accession>A0A271J5B9</accession>
<dbReference type="NCBIfam" id="TIGR00231">
    <property type="entry name" value="small_GTP"/>
    <property type="match status" value="1"/>
</dbReference>
<dbReference type="GO" id="GO:0003924">
    <property type="term" value="F:GTPase activity"/>
    <property type="evidence" value="ECO:0007669"/>
    <property type="project" value="UniProtKB-UniRule"/>
</dbReference>
<dbReference type="SUPFAM" id="SSF54814">
    <property type="entry name" value="Prokaryotic type KH domain (KH-domain type II)"/>
    <property type="match status" value="1"/>
</dbReference>
<dbReference type="RefSeq" id="WP_095512135.1">
    <property type="nucleotide sequence ID" value="NZ_MQWD01000001.1"/>
</dbReference>
<dbReference type="PANTHER" id="PTHR42698">
    <property type="entry name" value="GTPASE ERA"/>
    <property type="match status" value="1"/>
</dbReference>
<dbReference type="PANTHER" id="PTHR42698:SF1">
    <property type="entry name" value="GTPASE ERA, MITOCHONDRIAL"/>
    <property type="match status" value="1"/>
</dbReference>
<dbReference type="Proteomes" id="UP000216339">
    <property type="component" value="Unassembled WGS sequence"/>
</dbReference>
<dbReference type="PROSITE" id="PS51713">
    <property type="entry name" value="G_ERA"/>
    <property type="match status" value="1"/>
</dbReference>
<evidence type="ECO:0000256" key="9">
    <source>
        <dbReference type="SAM" id="MobiDB-lite"/>
    </source>
</evidence>
<comment type="subcellular location">
    <subcellularLocation>
        <location evidence="6">Cytoplasm</location>
    </subcellularLocation>
    <subcellularLocation>
        <location evidence="6">Cell membrane</location>
        <topology evidence="6">Peripheral membrane protein</topology>
    </subcellularLocation>
</comment>
<evidence type="ECO:0000259" key="10">
    <source>
        <dbReference type="PROSITE" id="PS50823"/>
    </source>
</evidence>
<dbReference type="InterPro" id="IPR030388">
    <property type="entry name" value="G_ERA_dom"/>
</dbReference>
<feature type="domain" description="Era-type G" evidence="11">
    <location>
        <begin position="62"/>
        <end position="242"/>
    </location>
</feature>
<dbReference type="OrthoDB" id="9805918at2"/>
<name>A0A271J5B9_9BACT</name>
<evidence type="ECO:0000256" key="6">
    <source>
        <dbReference type="HAMAP-Rule" id="MF_00367"/>
    </source>
</evidence>
<dbReference type="Pfam" id="PF07650">
    <property type="entry name" value="KH_2"/>
    <property type="match status" value="1"/>
</dbReference>
<feature type="region of interest" description="G1" evidence="7">
    <location>
        <begin position="70"/>
        <end position="77"/>
    </location>
</feature>
<dbReference type="InterPro" id="IPR009019">
    <property type="entry name" value="KH_sf_prok-type"/>
</dbReference>
<feature type="region of interest" description="G4" evidence="7">
    <location>
        <begin position="189"/>
        <end position="192"/>
    </location>
</feature>
<dbReference type="GO" id="GO:0005737">
    <property type="term" value="C:cytoplasm"/>
    <property type="evidence" value="ECO:0007669"/>
    <property type="project" value="UniProtKB-SubCell"/>
</dbReference>
<keyword evidence="6" id="KW-1003">Cell membrane</keyword>
<protein>
    <recommendedName>
        <fullName evidence="2 6">GTPase Era</fullName>
    </recommendedName>
</protein>
<evidence type="ECO:0000256" key="1">
    <source>
        <dbReference type="ARBA" id="ARBA00007921"/>
    </source>
</evidence>
<dbReference type="PROSITE" id="PS50823">
    <property type="entry name" value="KH_TYPE_2"/>
    <property type="match status" value="1"/>
</dbReference>
<dbReference type="InterPro" id="IPR005662">
    <property type="entry name" value="GTPase_Era-like"/>
</dbReference>
<comment type="similarity">
    <text evidence="1 6 7 8">Belongs to the TRAFAC class TrmE-Era-EngA-EngB-Septin-like GTPase superfamily. Era GTPase family.</text>
</comment>
<comment type="function">
    <text evidence="6">An essential GTPase that binds both GDP and GTP, with rapid nucleotide exchange. Plays a role in 16S rRNA processing and 30S ribosomal subunit biogenesis and possibly also in cell cycle regulation and energy metabolism.</text>
</comment>
<gene>
    <name evidence="6" type="primary">era</name>
    <name evidence="12" type="ORF">BSZ37_19515</name>
</gene>
<dbReference type="InterPro" id="IPR006073">
    <property type="entry name" value="GTP-bd"/>
</dbReference>
<keyword evidence="6" id="KW-0963">Cytoplasm</keyword>
<comment type="subunit">
    <text evidence="6">Monomer.</text>
</comment>
<dbReference type="NCBIfam" id="NF000908">
    <property type="entry name" value="PRK00089.1"/>
    <property type="match status" value="1"/>
</dbReference>
<dbReference type="InterPro" id="IPR005225">
    <property type="entry name" value="Small_GTP-bd"/>
</dbReference>
<feature type="domain" description="KH type-2" evidence="10">
    <location>
        <begin position="273"/>
        <end position="350"/>
    </location>
</feature>
<dbReference type="GO" id="GO:0000028">
    <property type="term" value="P:ribosomal small subunit assembly"/>
    <property type="evidence" value="ECO:0007669"/>
    <property type="project" value="TreeGrafter"/>
</dbReference>
<feature type="binding site" evidence="6">
    <location>
        <begin position="70"/>
        <end position="77"/>
    </location>
    <ligand>
        <name>GTP</name>
        <dbReference type="ChEBI" id="CHEBI:37565"/>
    </ligand>
</feature>
<keyword evidence="6" id="KW-0690">Ribosome biogenesis</keyword>
<keyword evidence="6" id="KW-0699">rRNA-binding</keyword>
<dbReference type="GO" id="GO:0005525">
    <property type="term" value="F:GTP binding"/>
    <property type="evidence" value="ECO:0007669"/>
    <property type="project" value="UniProtKB-UniRule"/>
</dbReference>
<dbReference type="InterPro" id="IPR015946">
    <property type="entry name" value="KH_dom-like_a/b"/>
</dbReference>
<keyword evidence="13" id="KW-1185">Reference proteome</keyword>
<dbReference type="HAMAP" id="MF_00367">
    <property type="entry name" value="GTPase_Era"/>
    <property type="match status" value="1"/>
</dbReference>
<sequence>MDPDAPLDPAEFDTDLDPAGLDADAPEADDADGGPTLGTPEEAAEAYGVPRPEAPARSAAHQSGYVAIVGAPNVGKSTLLNRWLGTKLSIVSPRPSTTRNRVLGILTAEPGEREAHPAGFQLVLLDTPGVVRPKYRLHQHMMRDVDRSLGDADVTVFLADATRDRLSHDDHQAAERVQTARGPVLLALNKTDKLGLVDEALPLVALYTEALGREPDAVVPISAQEGTNTAALLDLVLERIPEGPPYYPADQLSEHPERFFISEIVREAVFHQFRDEVPYATQVVVVTYEERPGRKDFVACDIVVERDTQKAILIGKGGKALKRLGQAAREEMEAFLGRGVFLQLYVKTRADWRDREGHLREYGFGR</sequence>
<keyword evidence="4 6" id="KW-0694">RNA-binding</keyword>
<feature type="region of interest" description="G5" evidence="7">
    <location>
        <begin position="221"/>
        <end position="223"/>
    </location>
</feature>
<dbReference type="InterPro" id="IPR004044">
    <property type="entry name" value="KH_dom_type_2"/>
</dbReference>
<dbReference type="GO" id="GO:0043024">
    <property type="term" value="F:ribosomal small subunit binding"/>
    <property type="evidence" value="ECO:0007669"/>
    <property type="project" value="TreeGrafter"/>
</dbReference>
<evidence type="ECO:0000313" key="13">
    <source>
        <dbReference type="Proteomes" id="UP000216339"/>
    </source>
</evidence>
<keyword evidence="5 6" id="KW-0342">GTP-binding</keyword>
<feature type="region of interest" description="G3" evidence="7">
    <location>
        <begin position="126"/>
        <end position="129"/>
    </location>
</feature>
<dbReference type="Gene3D" id="3.30.300.20">
    <property type="match status" value="1"/>
</dbReference>
<dbReference type="Gene3D" id="3.40.50.300">
    <property type="entry name" value="P-loop containing nucleotide triphosphate hydrolases"/>
    <property type="match status" value="1"/>
</dbReference>
<dbReference type="Pfam" id="PF01926">
    <property type="entry name" value="MMR_HSR1"/>
    <property type="match status" value="1"/>
</dbReference>
<evidence type="ECO:0000256" key="2">
    <source>
        <dbReference type="ARBA" id="ARBA00020484"/>
    </source>
</evidence>
<feature type="region of interest" description="G2" evidence="7">
    <location>
        <begin position="96"/>
        <end position="100"/>
    </location>
</feature>
<proteinExistence type="inferred from homology"/>
<evidence type="ECO:0000256" key="3">
    <source>
        <dbReference type="ARBA" id="ARBA00022741"/>
    </source>
</evidence>
<evidence type="ECO:0000313" key="12">
    <source>
        <dbReference type="EMBL" id="PAP78457.1"/>
    </source>
</evidence>
<dbReference type="SUPFAM" id="SSF52540">
    <property type="entry name" value="P-loop containing nucleoside triphosphate hydrolases"/>
    <property type="match status" value="1"/>
</dbReference>
<evidence type="ECO:0000256" key="8">
    <source>
        <dbReference type="RuleBase" id="RU003761"/>
    </source>
</evidence>
<dbReference type="GO" id="GO:0005886">
    <property type="term" value="C:plasma membrane"/>
    <property type="evidence" value="ECO:0007669"/>
    <property type="project" value="UniProtKB-SubCell"/>
</dbReference>
<comment type="caution">
    <text evidence="12">The sequence shown here is derived from an EMBL/GenBank/DDBJ whole genome shotgun (WGS) entry which is preliminary data.</text>
</comment>
<dbReference type="EMBL" id="MQWD01000001">
    <property type="protein sequence ID" value="PAP78457.1"/>
    <property type="molecule type" value="Genomic_DNA"/>
</dbReference>
<dbReference type="NCBIfam" id="TIGR00436">
    <property type="entry name" value="era"/>
    <property type="match status" value="1"/>
</dbReference>
<evidence type="ECO:0000259" key="11">
    <source>
        <dbReference type="PROSITE" id="PS51713"/>
    </source>
</evidence>
<dbReference type="InterPro" id="IPR027417">
    <property type="entry name" value="P-loop_NTPase"/>
</dbReference>
<evidence type="ECO:0000256" key="4">
    <source>
        <dbReference type="ARBA" id="ARBA00022884"/>
    </source>
</evidence>